<evidence type="ECO:0000259" key="2">
    <source>
        <dbReference type="Pfam" id="PF01936"/>
    </source>
</evidence>
<accession>A0A8T1ZMS0</accession>
<keyword evidence="4" id="KW-1185">Reference proteome</keyword>
<name>A0A8T1ZMS0_9BRAS</name>
<dbReference type="CDD" id="cd10910">
    <property type="entry name" value="PIN_limkain_b1_N_like"/>
    <property type="match status" value="1"/>
</dbReference>
<evidence type="ECO:0000313" key="3">
    <source>
        <dbReference type="EMBL" id="KAG7559855.1"/>
    </source>
</evidence>
<dbReference type="AlphaFoldDB" id="A0A8T1ZMS0"/>
<evidence type="ECO:0000256" key="1">
    <source>
        <dbReference type="SAM" id="MobiDB-lite"/>
    </source>
</evidence>
<sequence length="217" mass="24311">MSYLTDDSFIEADTVVFWDMVDCPTPPGLDVVDVSKNIRETFRKRNYLGKMTTIYAYGDTDQIRGALKSPIYEVKLHENEAEVTYPLPKVIDYRGTGSIYCGDTNLIPVVGGHLKIVVNHTLAGEGPAKIRRIITDILSWRLDNRTRENFVLILGSNISECHLLELVYTKWSMSGRNIVLVPPENWDAVSHGIDSAGEGSQIEPSESSQLKRKDPPT</sequence>
<protein>
    <submittedName>
        <fullName evidence="3">NYN domain limkain-b1-type</fullName>
    </submittedName>
</protein>
<dbReference type="EMBL" id="JAEFBK010000010">
    <property type="protein sequence ID" value="KAG7559855.1"/>
    <property type="molecule type" value="Genomic_DNA"/>
</dbReference>
<feature type="region of interest" description="Disordered" evidence="1">
    <location>
        <begin position="192"/>
        <end position="217"/>
    </location>
</feature>
<evidence type="ECO:0000313" key="4">
    <source>
        <dbReference type="Proteomes" id="UP000694240"/>
    </source>
</evidence>
<dbReference type="GO" id="GO:0005777">
    <property type="term" value="C:peroxisome"/>
    <property type="evidence" value="ECO:0007669"/>
    <property type="project" value="InterPro"/>
</dbReference>
<dbReference type="InterPro" id="IPR021139">
    <property type="entry name" value="NYN"/>
</dbReference>
<organism evidence="3 4">
    <name type="scientific">Arabidopsis thaliana x Arabidopsis arenosa</name>
    <dbReference type="NCBI Taxonomy" id="1240361"/>
    <lineage>
        <taxon>Eukaryota</taxon>
        <taxon>Viridiplantae</taxon>
        <taxon>Streptophyta</taxon>
        <taxon>Embryophyta</taxon>
        <taxon>Tracheophyta</taxon>
        <taxon>Spermatophyta</taxon>
        <taxon>Magnoliopsida</taxon>
        <taxon>eudicotyledons</taxon>
        <taxon>Gunneridae</taxon>
        <taxon>Pentapetalae</taxon>
        <taxon>rosids</taxon>
        <taxon>malvids</taxon>
        <taxon>Brassicales</taxon>
        <taxon>Brassicaceae</taxon>
        <taxon>Camelineae</taxon>
        <taxon>Arabidopsis</taxon>
    </lineage>
</organism>
<dbReference type="PANTHER" id="PTHR14379:SF3">
    <property type="entry name" value="MEIOSIS REGULATOR AND MRNA STABILITY FACTOR 1"/>
    <property type="match status" value="1"/>
</dbReference>
<gene>
    <name evidence="3" type="ORF">ISN45_Aa05g014270</name>
</gene>
<dbReference type="Pfam" id="PF01936">
    <property type="entry name" value="NYN"/>
    <property type="match status" value="1"/>
</dbReference>
<comment type="caution">
    <text evidence="3">The sequence shown here is derived from an EMBL/GenBank/DDBJ whole genome shotgun (WGS) entry which is preliminary data.</text>
</comment>
<dbReference type="Proteomes" id="UP000694240">
    <property type="component" value="Chromosome 10"/>
</dbReference>
<dbReference type="PANTHER" id="PTHR14379">
    <property type="entry name" value="LIMKAIN B LKAP"/>
    <property type="match status" value="1"/>
</dbReference>
<proteinExistence type="predicted"/>
<dbReference type="InterPro" id="IPR024768">
    <property type="entry name" value="Marf1"/>
</dbReference>
<dbReference type="GO" id="GO:0004540">
    <property type="term" value="F:RNA nuclease activity"/>
    <property type="evidence" value="ECO:0007669"/>
    <property type="project" value="InterPro"/>
</dbReference>
<feature type="domain" description="NYN" evidence="2">
    <location>
        <begin position="14"/>
        <end position="79"/>
    </location>
</feature>
<dbReference type="GO" id="GO:0010468">
    <property type="term" value="P:regulation of gene expression"/>
    <property type="evidence" value="ECO:0007669"/>
    <property type="project" value="InterPro"/>
</dbReference>
<reference evidence="3 4" key="1">
    <citation type="submission" date="2020-12" db="EMBL/GenBank/DDBJ databases">
        <title>Concerted genomic and epigenomic changes stabilize Arabidopsis allopolyploids.</title>
        <authorList>
            <person name="Chen Z."/>
        </authorList>
    </citation>
    <scope>NUCLEOTIDE SEQUENCE [LARGE SCALE GENOMIC DNA]</scope>
    <source>
        <strain evidence="3">Allo738</strain>
        <tissue evidence="3">Leaf</tissue>
    </source>
</reference>